<protein>
    <recommendedName>
        <fullName evidence="1">non-specific serine/threonine protein kinase</fullName>
        <ecNumber evidence="1">2.7.11.1</ecNumber>
    </recommendedName>
</protein>
<feature type="signal peptide" evidence="4">
    <location>
        <begin position="1"/>
        <end position="18"/>
    </location>
</feature>
<evidence type="ECO:0000256" key="4">
    <source>
        <dbReference type="SAM" id="SignalP"/>
    </source>
</evidence>
<feature type="domain" description="Aminoglycoside phosphotransferase" evidence="5">
    <location>
        <begin position="40"/>
        <end position="247"/>
    </location>
</feature>
<dbReference type="InterPro" id="IPR051678">
    <property type="entry name" value="AGP_Transferase"/>
</dbReference>
<sequence length="280" mass="32210">MLLSFRIWLGDIVFGVLGSSSRPGGARVCRRRLVKWPCKQNELDALLFVAANTSIPVPKIYRTYQHHGELAVEMEYLRGCKTVQDSWHELTDLEKETVAEQVAGYIEQLRALKSPSEQKVSSTNGGQCRDIRVGTVKLFGPFEDVPTFHHFIRGGIPIETTSTVFGDKVAKIHQRKYNIHFTHGDLASLNILVRNGEVAAIVDWECAGWYPEYWEYTKAHYNSVYQPEFHRLLDQKVTRYDEELAAERMLWERYDQFLDTDRPDDNCDYDDHPAPASQQG</sequence>
<dbReference type="GO" id="GO:0004674">
    <property type="term" value="F:protein serine/threonine kinase activity"/>
    <property type="evidence" value="ECO:0007669"/>
    <property type="project" value="UniProtKB-EC"/>
</dbReference>
<proteinExistence type="predicted"/>
<dbReference type="Pfam" id="PF01636">
    <property type="entry name" value="APH"/>
    <property type="match status" value="1"/>
</dbReference>
<dbReference type="Proteomes" id="UP000225277">
    <property type="component" value="Unassembled WGS sequence"/>
</dbReference>
<reference evidence="6 7" key="1">
    <citation type="submission" date="2016-03" db="EMBL/GenBank/DDBJ databases">
        <authorList>
            <person name="Ploux O."/>
        </authorList>
    </citation>
    <scope>NUCLEOTIDE SEQUENCE [LARGE SCALE GENOMIC DNA]</scope>
    <source>
        <strain evidence="6 7">URUG2</strain>
    </source>
</reference>
<dbReference type="PROSITE" id="PS00109">
    <property type="entry name" value="PROTEIN_KINASE_TYR"/>
    <property type="match status" value="1"/>
</dbReference>
<evidence type="ECO:0000256" key="3">
    <source>
        <dbReference type="ARBA" id="ARBA00048679"/>
    </source>
</evidence>
<evidence type="ECO:0000259" key="5">
    <source>
        <dbReference type="Pfam" id="PF01636"/>
    </source>
</evidence>
<keyword evidence="4" id="KW-0732">Signal</keyword>
<feature type="chain" id="PRO_5013810502" description="non-specific serine/threonine protein kinase" evidence="4">
    <location>
        <begin position="19"/>
        <end position="280"/>
    </location>
</feature>
<dbReference type="InterPro" id="IPR002575">
    <property type="entry name" value="Aminoglycoside_PTrfase"/>
</dbReference>
<dbReference type="EMBL" id="FJUY01000001">
    <property type="protein sequence ID" value="CZT14649.1"/>
    <property type="molecule type" value="Genomic_DNA"/>
</dbReference>
<dbReference type="InterPro" id="IPR011009">
    <property type="entry name" value="Kinase-like_dom_sf"/>
</dbReference>
<name>A0A2D3UZK2_9PEZI</name>
<evidence type="ECO:0000313" key="7">
    <source>
        <dbReference type="Proteomes" id="UP000225277"/>
    </source>
</evidence>
<dbReference type="GeneID" id="35595989"/>
<gene>
    <name evidence="6" type="ORF">RCC_00621</name>
</gene>
<comment type="catalytic activity">
    <reaction evidence="2">
        <text>L-threonyl-[protein] + ATP = O-phospho-L-threonyl-[protein] + ADP + H(+)</text>
        <dbReference type="Rhea" id="RHEA:46608"/>
        <dbReference type="Rhea" id="RHEA-COMP:11060"/>
        <dbReference type="Rhea" id="RHEA-COMP:11605"/>
        <dbReference type="ChEBI" id="CHEBI:15378"/>
        <dbReference type="ChEBI" id="CHEBI:30013"/>
        <dbReference type="ChEBI" id="CHEBI:30616"/>
        <dbReference type="ChEBI" id="CHEBI:61977"/>
        <dbReference type="ChEBI" id="CHEBI:456216"/>
        <dbReference type="EC" id="2.7.11.1"/>
    </reaction>
</comment>
<evidence type="ECO:0000313" key="6">
    <source>
        <dbReference type="EMBL" id="CZT14649.1"/>
    </source>
</evidence>
<comment type="catalytic activity">
    <reaction evidence="3">
        <text>L-seryl-[protein] + ATP = O-phospho-L-seryl-[protein] + ADP + H(+)</text>
        <dbReference type="Rhea" id="RHEA:17989"/>
        <dbReference type="Rhea" id="RHEA-COMP:9863"/>
        <dbReference type="Rhea" id="RHEA-COMP:11604"/>
        <dbReference type="ChEBI" id="CHEBI:15378"/>
        <dbReference type="ChEBI" id="CHEBI:29999"/>
        <dbReference type="ChEBI" id="CHEBI:30616"/>
        <dbReference type="ChEBI" id="CHEBI:83421"/>
        <dbReference type="ChEBI" id="CHEBI:456216"/>
        <dbReference type="EC" id="2.7.11.1"/>
    </reaction>
</comment>
<organism evidence="6 7">
    <name type="scientific">Ramularia collo-cygni</name>
    <dbReference type="NCBI Taxonomy" id="112498"/>
    <lineage>
        <taxon>Eukaryota</taxon>
        <taxon>Fungi</taxon>
        <taxon>Dikarya</taxon>
        <taxon>Ascomycota</taxon>
        <taxon>Pezizomycotina</taxon>
        <taxon>Dothideomycetes</taxon>
        <taxon>Dothideomycetidae</taxon>
        <taxon>Mycosphaerellales</taxon>
        <taxon>Mycosphaerellaceae</taxon>
        <taxon>Ramularia</taxon>
    </lineage>
</organism>
<dbReference type="CDD" id="cd05120">
    <property type="entry name" value="APH_ChoK_like"/>
    <property type="match status" value="1"/>
</dbReference>
<keyword evidence="7" id="KW-1185">Reference proteome</keyword>
<evidence type="ECO:0000256" key="1">
    <source>
        <dbReference type="ARBA" id="ARBA00012513"/>
    </source>
</evidence>
<dbReference type="SUPFAM" id="SSF56112">
    <property type="entry name" value="Protein kinase-like (PK-like)"/>
    <property type="match status" value="1"/>
</dbReference>
<dbReference type="InterPro" id="IPR008266">
    <property type="entry name" value="Tyr_kinase_AS"/>
</dbReference>
<dbReference type="PANTHER" id="PTHR21310:SF58">
    <property type="entry name" value="AMINOGLYCOSIDE PHOSPHOTRANSFERASE DOMAIN-CONTAINING PROTEIN"/>
    <property type="match status" value="1"/>
</dbReference>
<dbReference type="RefSeq" id="XP_023621546.1">
    <property type="nucleotide sequence ID" value="XM_023765778.1"/>
</dbReference>
<evidence type="ECO:0000256" key="2">
    <source>
        <dbReference type="ARBA" id="ARBA00047899"/>
    </source>
</evidence>
<dbReference type="OrthoDB" id="2906425at2759"/>
<dbReference type="EC" id="2.7.11.1" evidence="1"/>
<accession>A0A2D3UZK2</accession>
<dbReference type="PANTHER" id="PTHR21310">
    <property type="entry name" value="AMINOGLYCOSIDE PHOSPHOTRANSFERASE-RELATED-RELATED"/>
    <property type="match status" value="1"/>
</dbReference>
<dbReference type="Gene3D" id="3.90.1200.10">
    <property type="match status" value="1"/>
</dbReference>
<dbReference type="AlphaFoldDB" id="A0A2D3UZK2"/>
<dbReference type="STRING" id="112498.A0A2D3UZK2"/>